<organism evidence="4">
    <name type="scientific">Leptospira ellisii</name>
    <dbReference type="NCBI Taxonomy" id="2023197"/>
    <lineage>
        <taxon>Bacteria</taxon>
        <taxon>Pseudomonadati</taxon>
        <taxon>Spirochaetota</taxon>
        <taxon>Spirochaetia</taxon>
        <taxon>Leptospirales</taxon>
        <taxon>Leptospiraceae</taxon>
        <taxon>Leptospira</taxon>
    </lineage>
</organism>
<proteinExistence type="predicted"/>
<dbReference type="InterPro" id="IPR003961">
    <property type="entry name" value="FN3_dom"/>
</dbReference>
<reference evidence="3" key="3">
    <citation type="submission" date="2023-10" db="EMBL/GenBank/DDBJ databases">
        <authorList>
            <person name="Picardeau M."/>
            <person name="Thibeaux R."/>
        </authorList>
    </citation>
    <scope>NUCLEOTIDE SEQUENCE</scope>
    <source>
        <strain evidence="3">ATI7-C-A5</strain>
    </source>
</reference>
<evidence type="ECO:0000256" key="1">
    <source>
        <dbReference type="SAM" id="MobiDB-lite"/>
    </source>
</evidence>
<gene>
    <name evidence="3" type="ORF">CH379_010365</name>
    <name evidence="4" type="ORF">CH379_08065</name>
</gene>
<feature type="domain" description="Fibronectin type-III" evidence="2">
    <location>
        <begin position="17"/>
        <end position="104"/>
    </location>
</feature>
<dbReference type="OrthoDB" id="324412at2"/>
<sequence>MSLRTFFRSIPILFCMCISISIYSEEKKYTYYIEWNEVKGNNGYKLEIRKPSVPDVLIREDRVSVNSLEFSIPAGEYEFRISALNRFGKPSSWSQWSPFLVEHDRPKSAVEAEKRRELTGGTFTSWKVWVPGLLPLEKKEYGRASFLLVWFGALAVAGNAERTAGNSLAESATNDPAFLTLSVLGAPLPVSLYLLHKREEDKKEYDRHQNNQTAIGVLALLSYGLNVWLEKRSFHSTTVLIESKPEIPSRWSDPSAQTGGSGSGGLGSFGRIEVGFRKGFD</sequence>
<dbReference type="Proteomes" id="UP000232122">
    <property type="component" value="Unassembled WGS sequence"/>
</dbReference>
<accession>A0A2N0BA50</accession>
<keyword evidence="5" id="KW-1185">Reference proteome</keyword>
<feature type="compositionally biased region" description="Gly residues" evidence="1">
    <location>
        <begin position="259"/>
        <end position="268"/>
    </location>
</feature>
<reference evidence="3 5" key="2">
    <citation type="journal article" date="2018" name="Microb. Genom.">
        <title>Deciphering the unexplored Leptospira diversity from soils uncovers genomic evolution to virulence.</title>
        <authorList>
            <person name="Thibeaux R."/>
            <person name="Iraola G."/>
            <person name="Ferres I."/>
            <person name="Bierque E."/>
            <person name="Girault D."/>
            <person name="Soupe-Gilbert M.E."/>
            <person name="Picardeau M."/>
            <person name="Goarant C."/>
        </authorList>
    </citation>
    <scope>NUCLEOTIDE SEQUENCE [LARGE SCALE GENOMIC DNA]</scope>
    <source>
        <strain evidence="3 5">ATI7-C-A5</strain>
    </source>
</reference>
<evidence type="ECO:0000313" key="5">
    <source>
        <dbReference type="Proteomes" id="UP000232122"/>
    </source>
</evidence>
<dbReference type="PROSITE" id="PS50853">
    <property type="entry name" value="FN3"/>
    <property type="match status" value="1"/>
</dbReference>
<evidence type="ECO:0000313" key="4">
    <source>
        <dbReference type="EMBL" id="PJZ93376.1"/>
    </source>
</evidence>
<comment type="caution">
    <text evidence="4">The sequence shown here is derived from an EMBL/GenBank/DDBJ whole genome shotgun (WGS) entry which is preliminary data.</text>
</comment>
<dbReference type="EMBL" id="NPEF01000065">
    <property type="protein sequence ID" value="PJZ93376.1"/>
    <property type="molecule type" value="Genomic_DNA"/>
</dbReference>
<protein>
    <submittedName>
        <fullName evidence="3">Fibronectin type III domain-containing protein</fullName>
    </submittedName>
</protein>
<dbReference type="EMBL" id="NPEF02000011">
    <property type="protein sequence ID" value="MDV6236025.1"/>
    <property type="molecule type" value="Genomic_DNA"/>
</dbReference>
<dbReference type="SUPFAM" id="SSF49265">
    <property type="entry name" value="Fibronectin type III"/>
    <property type="match status" value="1"/>
</dbReference>
<evidence type="ECO:0000259" key="2">
    <source>
        <dbReference type="PROSITE" id="PS50853"/>
    </source>
</evidence>
<dbReference type="AlphaFoldDB" id="A0A2N0BQI9"/>
<evidence type="ECO:0000313" key="3">
    <source>
        <dbReference type="EMBL" id="MDV6236025.1"/>
    </source>
</evidence>
<reference evidence="4" key="1">
    <citation type="submission" date="2017-07" db="EMBL/GenBank/DDBJ databases">
        <title>Leptospira spp. isolated from tropical soils.</title>
        <authorList>
            <person name="Thibeaux R."/>
            <person name="Iraola G."/>
            <person name="Ferres I."/>
            <person name="Bierque E."/>
            <person name="Girault D."/>
            <person name="Soupe-Gilbert M.-E."/>
            <person name="Picardeau M."/>
            <person name="Goarant C."/>
        </authorList>
    </citation>
    <scope>NUCLEOTIDE SEQUENCE [LARGE SCALE GENOMIC DNA]</scope>
    <source>
        <strain evidence="4">ATI7-C-A5</strain>
    </source>
</reference>
<dbReference type="InterPro" id="IPR036116">
    <property type="entry name" value="FN3_sf"/>
</dbReference>
<accession>A0A2N0BQI9</accession>
<name>A0A2N0BQI9_9LEPT</name>
<dbReference type="CDD" id="cd00063">
    <property type="entry name" value="FN3"/>
    <property type="match status" value="1"/>
</dbReference>
<feature type="region of interest" description="Disordered" evidence="1">
    <location>
        <begin position="247"/>
        <end position="270"/>
    </location>
</feature>